<feature type="region of interest" description="Disordered" evidence="1">
    <location>
        <begin position="1"/>
        <end position="30"/>
    </location>
</feature>
<accession>A0A482MDU4</accession>
<protein>
    <submittedName>
        <fullName evidence="2">Uncharacterized protein</fullName>
    </submittedName>
</protein>
<evidence type="ECO:0000256" key="1">
    <source>
        <dbReference type="SAM" id="MobiDB-lite"/>
    </source>
</evidence>
<reference evidence="2 3" key="1">
    <citation type="submission" date="2019-02" db="EMBL/GenBank/DDBJ databases">
        <authorList>
            <person name="Oosthuizen L."/>
            <person name="Davies C.G."/>
            <person name="Grundy S."/>
            <person name="Palmer E."/>
            <person name="Wojtus J.K."/>
            <person name="Hoskin A.F.M."/>
            <person name="Turnbull J."/>
            <person name="Scott J."/>
            <person name="Sweatman J.A."/>
            <person name="Elliston-Boyes N."/>
            <person name="Freed N.E."/>
            <person name="Hendrickson H.L."/>
            <person name="Aull H.G."/>
            <person name="Garlena R.A."/>
            <person name="Russell D.A."/>
            <person name="Pope W.H."/>
            <person name="Jacobs-Sera D."/>
            <person name="Hatfull G.F."/>
        </authorList>
    </citation>
    <scope>NUCLEOTIDE SEQUENCE [LARGE SCALE GENOMIC DNA]</scope>
</reference>
<dbReference type="EMBL" id="MK494095">
    <property type="protein sequence ID" value="QBQ71220.1"/>
    <property type="molecule type" value="Genomic_DNA"/>
</dbReference>
<sequence length="118" mass="13541">MDEQQTANHNPDSETAAGTTPDERGDDINTDIAPEFELVRIEYDGLVFTVPKDRGQWDMNVQFEFEEGRRLRGYLVLLGGSLENVEVTRARVYSRCRTTREVEKFLDHITEVCNAECI</sequence>
<feature type="compositionally biased region" description="Polar residues" evidence="1">
    <location>
        <begin position="1"/>
        <end position="10"/>
    </location>
</feature>
<name>A0A482MDU4_9CAUD</name>
<organism evidence="2 3">
    <name type="scientific">Mycobacterium phage Daegal</name>
    <dbReference type="NCBI Taxonomy" id="2517946"/>
    <lineage>
        <taxon>Viruses</taxon>
        <taxon>Duplodnaviria</taxon>
        <taxon>Heunggongvirae</taxon>
        <taxon>Uroviricota</taxon>
        <taxon>Caudoviricetes</taxon>
        <taxon>Gilesvirus</taxon>
        <taxon>Gilesvirus giles</taxon>
    </lineage>
</organism>
<evidence type="ECO:0000313" key="2">
    <source>
        <dbReference type="EMBL" id="QBQ71220.1"/>
    </source>
</evidence>
<evidence type="ECO:0000313" key="3">
    <source>
        <dbReference type="Proteomes" id="UP000296993"/>
    </source>
</evidence>
<dbReference type="Proteomes" id="UP000296993">
    <property type="component" value="Segment"/>
</dbReference>
<gene>
    <name evidence="2" type="primary">19</name>
    <name evidence="2" type="ORF">SEA_DAEGAL_19</name>
</gene>
<proteinExistence type="predicted"/>